<sequence>MMNEEIMDDEVDVLIIGAGASGIAGLRQLKSTTNFKIICFEVRSNLGGVWNYESNPGEINLKFTPEGKPIINETDPSITPIYKGLRTNVPIELMTFKDIPFNSSSSSSFPHHSEILDYLDDSVDQELKELIRFNTNVNRIQYNPNHSSGNPSKHWMIEYTKIDQDSKSNPSIIYADFILAANGHNSQPYIPFLEGLSTFPNQITHSLYYRTPKDDIIKRSKTIAVVGLGPSGYDILREIANLPPEDQPTKLYSLSNHPSSIGYDFTDPNSPKWTQNILAKPGLKSIQKSSLILEDLSEIHSIDLLIFATGYHYSYDFCHQNDSPWCDYPILNYQFKRRLHNVDSLQTFYFHDPSFAFLVINTSVIPFPLAEHQARAIASRWSKKSNFELFPFKNETEESSSVHVLIPKNPSLI</sequence>
<dbReference type="GeneID" id="18935746"/>
<keyword evidence="3" id="KW-0274">FAD</keyword>
<dbReference type="Pfam" id="PF00743">
    <property type="entry name" value="FMO-like"/>
    <property type="match status" value="1"/>
</dbReference>
<dbReference type="Gene3D" id="3.50.50.60">
    <property type="entry name" value="FAD/NAD(P)-binding domain"/>
    <property type="match status" value="2"/>
</dbReference>
<evidence type="ECO:0008006" key="8">
    <source>
        <dbReference type="Google" id="ProtNLM"/>
    </source>
</evidence>
<dbReference type="STRING" id="747676.F4R883"/>
<dbReference type="eggNOG" id="KOG1399">
    <property type="taxonomic scope" value="Eukaryota"/>
</dbReference>
<dbReference type="VEuPathDB" id="FungiDB:MELLADRAFT_90975"/>
<dbReference type="SUPFAM" id="SSF51905">
    <property type="entry name" value="FAD/NAD(P)-binding domain"/>
    <property type="match status" value="1"/>
</dbReference>
<evidence type="ECO:0000256" key="2">
    <source>
        <dbReference type="ARBA" id="ARBA00022630"/>
    </source>
</evidence>
<reference evidence="7" key="1">
    <citation type="journal article" date="2011" name="Proc. Natl. Acad. Sci. U.S.A.">
        <title>Obligate biotrophy features unraveled by the genomic analysis of rust fungi.</title>
        <authorList>
            <person name="Duplessis S."/>
            <person name="Cuomo C.A."/>
            <person name="Lin Y.-C."/>
            <person name="Aerts A."/>
            <person name="Tisserant E."/>
            <person name="Veneault-Fourrey C."/>
            <person name="Joly D.L."/>
            <person name="Hacquard S."/>
            <person name="Amselem J."/>
            <person name="Cantarel B.L."/>
            <person name="Chiu R."/>
            <person name="Coutinho P.M."/>
            <person name="Feau N."/>
            <person name="Field M."/>
            <person name="Frey P."/>
            <person name="Gelhaye E."/>
            <person name="Goldberg J."/>
            <person name="Grabherr M.G."/>
            <person name="Kodira C.D."/>
            <person name="Kohler A."/>
            <person name="Kuees U."/>
            <person name="Lindquist E.A."/>
            <person name="Lucas S.M."/>
            <person name="Mago R."/>
            <person name="Mauceli E."/>
            <person name="Morin E."/>
            <person name="Murat C."/>
            <person name="Pangilinan J.L."/>
            <person name="Park R."/>
            <person name="Pearson M."/>
            <person name="Quesneville H."/>
            <person name="Rouhier N."/>
            <person name="Sakthikumar S."/>
            <person name="Salamov A.A."/>
            <person name="Schmutz J."/>
            <person name="Selles B."/>
            <person name="Shapiro H."/>
            <person name="Tanguay P."/>
            <person name="Tuskan G.A."/>
            <person name="Henrissat B."/>
            <person name="Van de Peer Y."/>
            <person name="Rouze P."/>
            <person name="Ellis J.G."/>
            <person name="Dodds P.N."/>
            <person name="Schein J.E."/>
            <person name="Zhong S."/>
            <person name="Hamelin R.C."/>
            <person name="Grigoriev I.V."/>
            <person name="Szabo L.J."/>
            <person name="Martin F."/>
        </authorList>
    </citation>
    <scope>NUCLEOTIDE SEQUENCE [LARGE SCALE GENOMIC DNA]</scope>
    <source>
        <strain evidence="7">98AG31 / pathotype 3-4-7</strain>
    </source>
</reference>
<dbReference type="Proteomes" id="UP000001072">
    <property type="component" value="Unassembled WGS sequence"/>
</dbReference>
<evidence type="ECO:0000256" key="5">
    <source>
        <dbReference type="ARBA" id="ARBA00023002"/>
    </source>
</evidence>
<evidence type="ECO:0000256" key="1">
    <source>
        <dbReference type="ARBA" id="ARBA00009183"/>
    </source>
</evidence>
<name>F4R883_MELLP</name>
<dbReference type="GO" id="GO:0050661">
    <property type="term" value="F:NADP binding"/>
    <property type="evidence" value="ECO:0007669"/>
    <property type="project" value="InterPro"/>
</dbReference>
<dbReference type="InterPro" id="IPR000960">
    <property type="entry name" value="Flavin_mOase"/>
</dbReference>
<dbReference type="InterPro" id="IPR036188">
    <property type="entry name" value="FAD/NAD-bd_sf"/>
</dbReference>
<evidence type="ECO:0000256" key="3">
    <source>
        <dbReference type="ARBA" id="ARBA00022827"/>
    </source>
</evidence>
<dbReference type="InParanoid" id="F4R883"/>
<dbReference type="InterPro" id="IPR020946">
    <property type="entry name" value="Flavin_mOase-like"/>
</dbReference>
<keyword evidence="2" id="KW-0285">Flavoprotein</keyword>
<evidence type="ECO:0000313" key="6">
    <source>
        <dbReference type="EMBL" id="EGG11659.1"/>
    </source>
</evidence>
<dbReference type="GO" id="GO:0004499">
    <property type="term" value="F:N,N-dimethylaniline monooxygenase activity"/>
    <property type="evidence" value="ECO:0007669"/>
    <property type="project" value="InterPro"/>
</dbReference>
<keyword evidence="4" id="KW-0521">NADP</keyword>
<dbReference type="HOGENOM" id="CLU_006909_5_0_1"/>
<dbReference type="EMBL" id="GL883092">
    <property type="protein sequence ID" value="EGG11659.1"/>
    <property type="molecule type" value="Genomic_DNA"/>
</dbReference>
<dbReference type="AlphaFoldDB" id="F4R883"/>
<comment type="similarity">
    <text evidence="1">Belongs to the FMO family.</text>
</comment>
<evidence type="ECO:0000313" key="7">
    <source>
        <dbReference type="Proteomes" id="UP000001072"/>
    </source>
</evidence>
<evidence type="ECO:0000256" key="4">
    <source>
        <dbReference type="ARBA" id="ARBA00022857"/>
    </source>
</evidence>
<gene>
    <name evidence="6" type="ORF">MELLADRAFT_90975</name>
</gene>
<dbReference type="KEGG" id="mlr:MELLADRAFT_90975"/>
<accession>F4R883</accession>
<dbReference type="OrthoDB" id="66881at2759"/>
<keyword evidence="7" id="KW-1185">Reference proteome</keyword>
<dbReference type="PANTHER" id="PTHR23023">
    <property type="entry name" value="DIMETHYLANILINE MONOOXYGENASE"/>
    <property type="match status" value="1"/>
</dbReference>
<dbReference type="RefSeq" id="XP_007405294.1">
    <property type="nucleotide sequence ID" value="XM_007405232.1"/>
</dbReference>
<dbReference type="PRINTS" id="PR00370">
    <property type="entry name" value="FMOXYGENASE"/>
</dbReference>
<dbReference type="FunCoup" id="F4R883">
    <property type="interactions" value="29"/>
</dbReference>
<protein>
    <recommendedName>
        <fullName evidence="8">Flavin-containing monooxygenase</fullName>
    </recommendedName>
</protein>
<organism evidence="7">
    <name type="scientific">Melampsora larici-populina (strain 98AG31 / pathotype 3-4-7)</name>
    <name type="common">Poplar leaf rust fungus</name>
    <dbReference type="NCBI Taxonomy" id="747676"/>
    <lineage>
        <taxon>Eukaryota</taxon>
        <taxon>Fungi</taxon>
        <taxon>Dikarya</taxon>
        <taxon>Basidiomycota</taxon>
        <taxon>Pucciniomycotina</taxon>
        <taxon>Pucciniomycetes</taxon>
        <taxon>Pucciniales</taxon>
        <taxon>Melampsoraceae</taxon>
        <taxon>Melampsora</taxon>
    </lineage>
</organism>
<dbReference type="GO" id="GO:0050660">
    <property type="term" value="F:flavin adenine dinucleotide binding"/>
    <property type="evidence" value="ECO:0007669"/>
    <property type="project" value="InterPro"/>
</dbReference>
<proteinExistence type="inferred from homology"/>
<dbReference type="InterPro" id="IPR050346">
    <property type="entry name" value="FMO-like"/>
</dbReference>
<keyword evidence="5" id="KW-0560">Oxidoreductase</keyword>